<keyword evidence="2 6" id="KW-0812">Transmembrane</keyword>
<keyword evidence="4 6" id="KW-0472">Membrane</keyword>
<dbReference type="EMBL" id="JACIDT010000008">
    <property type="protein sequence ID" value="MBB3926734.1"/>
    <property type="molecule type" value="Genomic_DNA"/>
</dbReference>
<feature type="domain" description="TonB C-terminal" evidence="7">
    <location>
        <begin position="151"/>
        <end position="237"/>
    </location>
</feature>
<name>A0A7W6BIT8_9SPHN</name>
<feature type="transmembrane region" description="Helical" evidence="6">
    <location>
        <begin position="14"/>
        <end position="36"/>
    </location>
</feature>
<dbReference type="Gene3D" id="3.30.1150.10">
    <property type="match status" value="1"/>
</dbReference>
<dbReference type="PROSITE" id="PS52015">
    <property type="entry name" value="TONB_CTD"/>
    <property type="match status" value="1"/>
</dbReference>
<evidence type="ECO:0000256" key="6">
    <source>
        <dbReference type="SAM" id="Phobius"/>
    </source>
</evidence>
<feature type="region of interest" description="Disordered" evidence="5">
    <location>
        <begin position="39"/>
        <end position="154"/>
    </location>
</feature>
<keyword evidence="9" id="KW-1185">Reference proteome</keyword>
<sequence length="237" mass="24702">MYGGQGKIIAGERFVSGALSAMLSAGMLVALVGLSVPGSHPRHERPSLSTFELAAPEGQRADEAPKAPPAEPPPPPKPMAVAEPPRTPPLQEPAKTLPDTPQPMAAAKQVQVAVADNRPSARAPEAPAAPAPAEAAPAKAAEAKASPAAETAQGATYKGKIWRHLQRFRRSNVVGPGSAFVGFSLEDRGKVTELAIVKTSGSSRFDGEALQMVRRAEPFPAPPPHVARAFIFEIKGN</sequence>
<accession>A0A7W6BIT8</accession>
<dbReference type="GO" id="GO:0016020">
    <property type="term" value="C:membrane"/>
    <property type="evidence" value="ECO:0007669"/>
    <property type="project" value="UniProtKB-SubCell"/>
</dbReference>
<dbReference type="Proteomes" id="UP000571950">
    <property type="component" value="Unassembled WGS sequence"/>
</dbReference>
<dbReference type="Pfam" id="PF03544">
    <property type="entry name" value="TonB_C"/>
    <property type="match status" value="1"/>
</dbReference>
<dbReference type="InterPro" id="IPR006260">
    <property type="entry name" value="TonB/TolA_C"/>
</dbReference>
<evidence type="ECO:0000313" key="9">
    <source>
        <dbReference type="Proteomes" id="UP000571950"/>
    </source>
</evidence>
<feature type="compositionally biased region" description="Pro residues" evidence="5">
    <location>
        <begin position="66"/>
        <end position="78"/>
    </location>
</feature>
<evidence type="ECO:0000256" key="1">
    <source>
        <dbReference type="ARBA" id="ARBA00004167"/>
    </source>
</evidence>
<evidence type="ECO:0000256" key="3">
    <source>
        <dbReference type="ARBA" id="ARBA00022989"/>
    </source>
</evidence>
<proteinExistence type="predicted"/>
<dbReference type="InterPro" id="IPR037682">
    <property type="entry name" value="TonB_C"/>
</dbReference>
<organism evidence="8 9">
    <name type="scientific">Sphingobium jiangsuense</name>
    <dbReference type="NCBI Taxonomy" id="870476"/>
    <lineage>
        <taxon>Bacteria</taxon>
        <taxon>Pseudomonadati</taxon>
        <taxon>Pseudomonadota</taxon>
        <taxon>Alphaproteobacteria</taxon>
        <taxon>Sphingomonadales</taxon>
        <taxon>Sphingomonadaceae</taxon>
        <taxon>Sphingobium</taxon>
    </lineage>
</organism>
<keyword evidence="3 6" id="KW-1133">Transmembrane helix</keyword>
<dbReference type="NCBIfam" id="TIGR01352">
    <property type="entry name" value="tonB_Cterm"/>
    <property type="match status" value="1"/>
</dbReference>
<dbReference type="RefSeq" id="WP_188072245.1">
    <property type="nucleotide sequence ID" value="NZ_BSPS01000012.1"/>
</dbReference>
<dbReference type="AlphaFoldDB" id="A0A7W6BIT8"/>
<evidence type="ECO:0000256" key="4">
    <source>
        <dbReference type="ARBA" id="ARBA00023136"/>
    </source>
</evidence>
<feature type="compositionally biased region" description="Low complexity" evidence="5">
    <location>
        <begin position="105"/>
        <end position="150"/>
    </location>
</feature>
<comment type="subcellular location">
    <subcellularLocation>
        <location evidence="1">Membrane</location>
        <topology evidence="1">Single-pass membrane protein</topology>
    </subcellularLocation>
</comment>
<comment type="caution">
    <text evidence="8">The sequence shown here is derived from an EMBL/GenBank/DDBJ whole genome shotgun (WGS) entry which is preliminary data.</text>
</comment>
<reference evidence="8 9" key="1">
    <citation type="submission" date="2020-08" db="EMBL/GenBank/DDBJ databases">
        <title>Genomic Encyclopedia of Type Strains, Phase IV (KMG-IV): sequencing the most valuable type-strain genomes for metagenomic binning, comparative biology and taxonomic classification.</title>
        <authorList>
            <person name="Goeker M."/>
        </authorList>
    </citation>
    <scope>NUCLEOTIDE SEQUENCE [LARGE SCALE GENOMIC DNA]</scope>
    <source>
        <strain evidence="8 9">DSM 26189</strain>
    </source>
</reference>
<dbReference type="SUPFAM" id="SSF74653">
    <property type="entry name" value="TolA/TonB C-terminal domain"/>
    <property type="match status" value="1"/>
</dbReference>
<evidence type="ECO:0000313" key="8">
    <source>
        <dbReference type="EMBL" id="MBB3926734.1"/>
    </source>
</evidence>
<evidence type="ECO:0000256" key="2">
    <source>
        <dbReference type="ARBA" id="ARBA00022692"/>
    </source>
</evidence>
<dbReference type="GO" id="GO:0055085">
    <property type="term" value="P:transmembrane transport"/>
    <property type="evidence" value="ECO:0007669"/>
    <property type="project" value="InterPro"/>
</dbReference>
<protein>
    <submittedName>
        <fullName evidence="8">Protein TonB</fullName>
    </submittedName>
</protein>
<evidence type="ECO:0000259" key="7">
    <source>
        <dbReference type="PROSITE" id="PS52015"/>
    </source>
</evidence>
<evidence type="ECO:0000256" key="5">
    <source>
        <dbReference type="SAM" id="MobiDB-lite"/>
    </source>
</evidence>
<gene>
    <name evidence="8" type="ORF">GGR43_002457</name>
</gene>